<keyword evidence="5" id="KW-1185">Reference proteome</keyword>
<proteinExistence type="inferred from homology"/>
<evidence type="ECO:0000256" key="1">
    <source>
        <dbReference type="ARBA" id="ARBA00010835"/>
    </source>
</evidence>
<feature type="compositionally biased region" description="Basic and acidic residues" evidence="2">
    <location>
        <begin position="221"/>
        <end position="230"/>
    </location>
</feature>
<dbReference type="Gene3D" id="3.30.160.20">
    <property type="match status" value="1"/>
</dbReference>
<dbReference type="NCBIfam" id="TIGR03072">
    <property type="entry name" value="release_prfH"/>
    <property type="match status" value="1"/>
</dbReference>
<dbReference type="RefSeq" id="WP_348739608.1">
    <property type="nucleotide sequence ID" value="NZ_CAXJRC010000043.1"/>
</dbReference>
<dbReference type="EMBL" id="CAXJRC010000043">
    <property type="protein sequence ID" value="CAL2108029.1"/>
    <property type="molecule type" value="Genomic_DNA"/>
</dbReference>
<feature type="compositionally biased region" description="Basic residues" evidence="2">
    <location>
        <begin position="210"/>
        <end position="220"/>
    </location>
</feature>
<comment type="similarity">
    <text evidence="1">Belongs to the prokaryotic/mitochondrial release factor family.</text>
</comment>
<accession>A0ABM9PQI4</accession>
<dbReference type="PANTHER" id="PTHR43116">
    <property type="entry name" value="PEPTIDE CHAIN RELEASE FACTOR 2"/>
    <property type="match status" value="1"/>
</dbReference>
<dbReference type="Pfam" id="PF00472">
    <property type="entry name" value="RF-1"/>
    <property type="match status" value="1"/>
</dbReference>
<feature type="domain" description="Prokaryotic-type class I peptide chain release factors" evidence="3">
    <location>
        <begin position="119"/>
        <end position="135"/>
    </location>
</feature>
<evidence type="ECO:0000313" key="4">
    <source>
        <dbReference type="EMBL" id="CAL2108029.1"/>
    </source>
</evidence>
<organism evidence="4 5">
    <name type="scientific">Tenacibaculum vairaonense</name>
    <dbReference type="NCBI Taxonomy" id="3137860"/>
    <lineage>
        <taxon>Bacteria</taxon>
        <taxon>Pseudomonadati</taxon>
        <taxon>Bacteroidota</taxon>
        <taxon>Flavobacteriia</taxon>
        <taxon>Flavobacteriales</taxon>
        <taxon>Flavobacteriaceae</taxon>
        <taxon>Tenacibaculum</taxon>
    </lineage>
</organism>
<sequence length="230" mass="26441">METKIIQLTAGRGPAECTWVVAKVLKTFIEKLIENNIAYTILQKENGVENGTVQSVTLQLKGKELTPFLKEWLGTIQWIGKSAFRKYHKRSNWFIGCFELPLIKEQTIQEKDIEFQAIRSSGSGGQHVNKVSSAIRAKHVPTGIQVLVSESRSQHQNKKIAIQRLKEQVANHNIIQLQNSVKQEWENHLNLQRGNPIKIFTGTDFKVQKKKKNYKSKRSQLKNDLRKQLE</sequence>
<evidence type="ECO:0000256" key="2">
    <source>
        <dbReference type="SAM" id="MobiDB-lite"/>
    </source>
</evidence>
<protein>
    <submittedName>
        <fullName evidence="4">Peptide chain release factor</fullName>
    </submittedName>
</protein>
<comment type="caution">
    <text evidence="4">The sequence shown here is derived from an EMBL/GenBank/DDBJ whole genome shotgun (WGS) entry which is preliminary data.</text>
</comment>
<dbReference type="SUPFAM" id="SSF75620">
    <property type="entry name" value="Release factor"/>
    <property type="match status" value="1"/>
</dbReference>
<name>A0ABM9PQI4_9FLAO</name>
<dbReference type="PANTHER" id="PTHR43116:SF3">
    <property type="entry name" value="CLASS I PEPTIDE CHAIN RELEASE FACTOR"/>
    <property type="match status" value="1"/>
</dbReference>
<dbReference type="InterPro" id="IPR000352">
    <property type="entry name" value="Pep_chain_release_fac_I"/>
</dbReference>
<reference evidence="4 5" key="1">
    <citation type="submission" date="2024-05" db="EMBL/GenBank/DDBJ databases">
        <authorList>
            <person name="Duchaud E."/>
        </authorList>
    </citation>
    <scope>NUCLEOTIDE SEQUENCE [LARGE SCALE GENOMIC DNA]</scope>
    <source>
        <strain evidence="4">Ena-SAMPLE-TAB-13-05-2024-13:56:06:370-140305</strain>
    </source>
</reference>
<gene>
    <name evidence="4" type="ORF">T190115A13A_60024</name>
</gene>
<evidence type="ECO:0000313" key="5">
    <source>
        <dbReference type="Proteomes" id="UP001497602"/>
    </source>
</evidence>
<dbReference type="PROSITE" id="PS00745">
    <property type="entry name" value="RF_PROK_I"/>
    <property type="match status" value="1"/>
</dbReference>
<dbReference type="InterPro" id="IPR045853">
    <property type="entry name" value="Pep_chain_release_fac_I_sf"/>
</dbReference>
<dbReference type="InterPro" id="IPR017509">
    <property type="entry name" value="PrfH"/>
</dbReference>
<dbReference type="Proteomes" id="UP001497602">
    <property type="component" value="Unassembled WGS sequence"/>
</dbReference>
<evidence type="ECO:0000259" key="3">
    <source>
        <dbReference type="PROSITE" id="PS00745"/>
    </source>
</evidence>
<feature type="region of interest" description="Disordered" evidence="2">
    <location>
        <begin position="210"/>
        <end position="230"/>
    </location>
</feature>
<dbReference type="Gene3D" id="3.30.70.1660">
    <property type="match status" value="1"/>
</dbReference>